<name>A0A7I8V4M3_9ANNE</name>
<feature type="transmembrane region" description="Helical" evidence="1">
    <location>
        <begin position="12"/>
        <end position="30"/>
    </location>
</feature>
<dbReference type="Pfam" id="PF03385">
    <property type="entry name" value="STELLO"/>
    <property type="match status" value="1"/>
</dbReference>
<dbReference type="EMBL" id="CAJFCJ010000001">
    <property type="protein sequence ID" value="CAD5111165.1"/>
    <property type="molecule type" value="Genomic_DNA"/>
</dbReference>
<organism evidence="2 3">
    <name type="scientific">Dimorphilus gyrociliatus</name>
    <dbReference type="NCBI Taxonomy" id="2664684"/>
    <lineage>
        <taxon>Eukaryota</taxon>
        <taxon>Metazoa</taxon>
        <taxon>Spiralia</taxon>
        <taxon>Lophotrochozoa</taxon>
        <taxon>Annelida</taxon>
        <taxon>Polychaeta</taxon>
        <taxon>Polychaeta incertae sedis</taxon>
        <taxon>Dinophilidae</taxon>
        <taxon>Dimorphilus</taxon>
    </lineage>
</organism>
<comment type="caution">
    <text evidence="2">The sequence shown here is derived from an EMBL/GenBank/DDBJ whole genome shotgun (WGS) entry which is preliminary data.</text>
</comment>
<proteinExistence type="predicted"/>
<keyword evidence="1" id="KW-0812">Transmembrane</keyword>
<evidence type="ECO:0000313" key="2">
    <source>
        <dbReference type="EMBL" id="CAD5111165.1"/>
    </source>
</evidence>
<sequence length="656" mass="75851">MTTTLRECNKYRTCIFGLFIIVIIASYFLLSKLRVERIKFDTKVSEKSTKVVNPLPDVQPVEDNSKPIETDDFPHHDKWIVTTSINRPTDQMTKLIANENWRMVVVGDLKTPVEWKLKNTVFLSVDRQKEFGGHLSKLIPFKSYFRKNVGYIYAIKHGAKTILDVDDDNEIAIDAFEFNDESSSITPITTSTFYNPYAHFGQSTLWPRGYPLQKIGDPAPRTYRTITGRTPGIQQAVVDGDPDMDAIFRLTRKNSERMLNLTFDRSAPPVVLRKNLYSPCNAQATLWRYEAFWGLFFYSSVTWREADIFRCYWAQRLLWYTRSRLAFLPPAAVQVRNPHDYLSDYIDELRLYSQAEKFVSALQSLTCDADFEECLRKSATHLNELSFWTKEDVDWLYAWILDLKNVGYIFPEKTDDDENIDEEVVFFPREQHTSFNHIPNLETLSSLLPHSRIAKTVTNACGSNYIVDWNPSNFNNDTLVVVGLISGKIEDVTYLDALYRTNFSNIIYCTDSKPSQDFGVSIMHSKSVNVLSCLKSAYELGYTVKNYIYTSSEFYFYRNVLKKHPETALLFDGSIDCQAKNTNALLSDRFLRIPGEILGQVKINCLDIKCIQKYLEDTFCNPDYVKGSLVENFDYIAPFHISTNLLKFCNIFKRFV</sequence>
<dbReference type="AlphaFoldDB" id="A0A7I8V4M3"/>
<protein>
    <submittedName>
        <fullName evidence="2">Uncharacterized protein</fullName>
    </submittedName>
</protein>
<dbReference type="Proteomes" id="UP000549394">
    <property type="component" value="Unassembled WGS sequence"/>
</dbReference>
<evidence type="ECO:0000313" key="3">
    <source>
        <dbReference type="Proteomes" id="UP000549394"/>
    </source>
</evidence>
<dbReference type="InterPro" id="IPR005049">
    <property type="entry name" value="STL-like"/>
</dbReference>
<dbReference type="OrthoDB" id="408493at2759"/>
<accession>A0A7I8V4M3</accession>
<dbReference type="PANTHER" id="PTHR31362">
    <property type="entry name" value="GLYCOSYLTRANSFERASE STELLO1-RELATED"/>
    <property type="match status" value="1"/>
</dbReference>
<dbReference type="PANTHER" id="PTHR31362:SF0">
    <property type="entry name" value="EXOSTOSIN DOMAIN-CONTAINING PROTEIN-RELATED"/>
    <property type="match status" value="1"/>
</dbReference>
<keyword evidence="3" id="KW-1185">Reference proteome</keyword>
<keyword evidence="1" id="KW-0472">Membrane</keyword>
<gene>
    <name evidence="2" type="ORF">DGYR_LOCUS490</name>
</gene>
<evidence type="ECO:0000256" key="1">
    <source>
        <dbReference type="SAM" id="Phobius"/>
    </source>
</evidence>
<reference evidence="2 3" key="1">
    <citation type="submission" date="2020-08" db="EMBL/GenBank/DDBJ databases">
        <authorList>
            <person name="Hejnol A."/>
        </authorList>
    </citation>
    <scope>NUCLEOTIDE SEQUENCE [LARGE SCALE GENOMIC DNA]</scope>
</reference>
<keyword evidence="1" id="KW-1133">Transmembrane helix</keyword>